<keyword evidence="1" id="KW-0472">Membrane</keyword>
<keyword evidence="3" id="KW-1185">Reference proteome</keyword>
<evidence type="ECO:0000313" key="3">
    <source>
        <dbReference type="Proteomes" id="UP000317238"/>
    </source>
</evidence>
<evidence type="ECO:0000256" key="1">
    <source>
        <dbReference type="SAM" id="Phobius"/>
    </source>
</evidence>
<gene>
    <name evidence="2" type="ORF">Pan14r_42440</name>
</gene>
<dbReference type="InterPro" id="IPR011446">
    <property type="entry name" value="BBP7"/>
</dbReference>
<sequence length="558" mass="58025">MLRRDSLLGEDVTGRTFVAAVAAETFAMQRMTQQKRLNRVAKPKRIRRWLGGGIMAVIAVACFSTATASHPSDPSSEVDFLGSGFASPAGLMMAPGAPSGVMTAGGMQPMGPAGVRQVGLLQGGPGWLNSGCDSCDSMGCQSCAGGPMMGCGMCGGGGCGACGGGMGCGPMGCGPMGGGCGMCGGAGCGACGGGACGPGGLMGNIPRCNTSTWDALRYHLGTFNPAAVVAWMAPYTDGGCCSQRWYDVSVEALFLGRNTSSLGNGGVITRQGAGLGGPAVLTTDNLDGGDLEAGIRISGAWIFGPGGNLELTYMGGQEWGGYAQVNGTDLYSYITDFGTDPPGGLDDVDRSTMQAASSWGDFHSGEFNYRRRTVGPYCRFQGSWLFGLRYLRYDNGLGINTLNASASPNDFFNGSDAVKNNLFGAQIGGDLWWMVMPGVSLGIENKFAWMKNDIDSQLTVSSNSLNNGGAGTQSFARSVDKGTLAYEFQTKLVYRFSHSWSFRSAYYLIAIDDVGRAALDGDYLQNFAVTPIASGVDPGMDIGSVVVQGFSFGTEYIW</sequence>
<organism evidence="2 3">
    <name type="scientific">Crateriforma conspicua</name>
    <dbReference type="NCBI Taxonomy" id="2527996"/>
    <lineage>
        <taxon>Bacteria</taxon>
        <taxon>Pseudomonadati</taxon>
        <taxon>Planctomycetota</taxon>
        <taxon>Planctomycetia</taxon>
        <taxon>Planctomycetales</taxon>
        <taxon>Planctomycetaceae</taxon>
        <taxon>Crateriforma</taxon>
    </lineage>
</organism>
<evidence type="ECO:0000313" key="2">
    <source>
        <dbReference type="EMBL" id="TWT71927.1"/>
    </source>
</evidence>
<protein>
    <submittedName>
        <fullName evidence="2">Uncharacterized protein</fullName>
    </submittedName>
</protein>
<dbReference type="AlphaFoldDB" id="A0A5C5Y8C7"/>
<dbReference type="EMBL" id="SJPL01000001">
    <property type="protein sequence ID" value="TWT71927.1"/>
    <property type="molecule type" value="Genomic_DNA"/>
</dbReference>
<feature type="transmembrane region" description="Helical" evidence="1">
    <location>
        <begin position="49"/>
        <end position="68"/>
    </location>
</feature>
<dbReference type="Pfam" id="PF07585">
    <property type="entry name" value="BBP7"/>
    <property type="match status" value="1"/>
</dbReference>
<accession>A0A5C5Y8C7</accession>
<comment type="caution">
    <text evidence="2">The sequence shown here is derived from an EMBL/GenBank/DDBJ whole genome shotgun (WGS) entry which is preliminary data.</text>
</comment>
<keyword evidence="1" id="KW-1133">Transmembrane helix</keyword>
<proteinExistence type="predicted"/>
<name>A0A5C5Y8C7_9PLAN</name>
<reference evidence="2 3" key="1">
    <citation type="submission" date="2019-02" db="EMBL/GenBank/DDBJ databases">
        <title>Deep-cultivation of Planctomycetes and their phenomic and genomic characterization uncovers novel biology.</title>
        <authorList>
            <person name="Wiegand S."/>
            <person name="Jogler M."/>
            <person name="Boedeker C."/>
            <person name="Pinto D."/>
            <person name="Vollmers J."/>
            <person name="Rivas-Marin E."/>
            <person name="Kohn T."/>
            <person name="Peeters S.H."/>
            <person name="Heuer A."/>
            <person name="Rast P."/>
            <person name="Oberbeckmann S."/>
            <person name="Bunk B."/>
            <person name="Jeske O."/>
            <person name="Meyerdierks A."/>
            <person name="Storesund J.E."/>
            <person name="Kallscheuer N."/>
            <person name="Luecker S."/>
            <person name="Lage O.M."/>
            <person name="Pohl T."/>
            <person name="Merkel B.J."/>
            <person name="Hornburger P."/>
            <person name="Mueller R.-W."/>
            <person name="Bruemmer F."/>
            <person name="Labrenz M."/>
            <person name="Spormann A.M."/>
            <person name="Op Den Camp H."/>
            <person name="Overmann J."/>
            <person name="Amann R."/>
            <person name="Jetten M.S.M."/>
            <person name="Mascher T."/>
            <person name="Medema M.H."/>
            <person name="Devos D.P."/>
            <person name="Kaster A.-K."/>
            <person name="Ovreas L."/>
            <person name="Rohde M."/>
            <person name="Galperin M.Y."/>
            <person name="Jogler C."/>
        </authorList>
    </citation>
    <scope>NUCLEOTIDE SEQUENCE [LARGE SCALE GENOMIC DNA]</scope>
    <source>
        <strain evidence="2 3">Pan14r</strain>
    </source>
</reference>
<keyword evidence="1" id="KW-0812">Transmembrane</keyword>
<dbReference type="Proteomes" id="UP000317238">
    <property type="component" value="Unassembled WGS sequence"/>
</dbReference>